<dbReference type="AlphaFoldDB" id="A0A8J4QFY2"/>
<sequence length="66" mass="7782">MLLQSMAWADPQRWTYLVESKLRCNKLLEEISGIHLLPLLSKDLAFGLLSRIIISLKLYEKNKIYY</sequence>
<dbReference type="EMBL" id="JRKL02012513">
    <property type="protein sequence ID" value="KAF3944989.1"/>
    <property type="molecule type" value="Genomic_DNA"/>
</dbReference>
<reference evidence="1" key="1">
    <citation type="submission" date="2020-03" db="EMBL/GenBank/DDBJ databases">
        <title>Castanea mollissima Vanexum genome sequencing.</title>
        <authorList>
            <person name="Staton M."/>
        </authorList>
    </citation>
    <scope>NUCLEOTIDE SEQUENCE</scope>
    <source>
        <tissue evidence="1">Leaf</tissue>
    </source>
</reference>
<dbReference type="Proteomes" id="UP000737018">
    <property type="component" value="Unassembled WGS sequence"/>
</dbReference>
<accession>A0A8J4QFY2</accession>
<gene>
    <name evidence="1" type="ORF">CMV_028604</name>
</gene>
<keyword evidence="2" id="KW-1185">Reference proteome</keyword>
<evidence type="ECO:0000313" key="1">
    <source>
        <dbReference type="EMBL" id="KAF3944989.1"/>
    </source>
</evidence>
<proteinExistence type="predicted"/>
<organism evidence="1 2">
    <name type="scientific">Castanea mollissima</name>
    <name type="common">Chinese chestnut</name>
    <dbReference type="NCBI Taxonomy" id="60419"/>
    <lineage>
        <taxon>Eukaryota</taxon>
        <taxon>Viridiplantae</taxon>
        <taxon>Streptophyta</taxon>
        <taxon>Embryophyta</taxon>
        <taxon>Tracheophyta</taxon>
        <taxon>Spermatophyta</taxon>
        <taxon>Magnoliopsida</taxon>
        <taxon>eudicotyledons</taxon>
        <taxon>Gunneridae</taxon>
        <taxon>Pentapetalae</taxon>
        <taxon>rosids</taxon>
        <taxon>fabids</taxon>
        <taxon>Fagales</taxon>
        <taxon>Fagaceae</taxon>
        <taxon>Castanea</taxon>
    </lineage>
</organism>
<name>A0A8J4QFY2_9ROSI</name>
<protein>
    <submittedName>
        <fullName evidence="1">Uncharacterized protein</fullName>
    </submittedName>
</protein>
<comment type="caution">
    <text evidence="1">The sequence shown here is derived from an EMBL/GenBank/DDBJ whole genome shotgun (WGS) entry which is preliminary data.</text>
</comment>
<evidence type="ECO:0000313" key="2">
    <source>
        <dbReference type="Proteomes" id="UP000737018"/>
    </source>
</evidence>